<dbReference type="Proteomes" id="UP000288024">
    <property type="component" value="Unassembled WGS sequence"/>
</dbReference>
<keyword evidence="1" id="KW-0472">Membrane</keyword>
<name>A0A3S2TX44_9BACI</name>
<sequence length="196" mass="23188">MKQEQQQMVDKMREMTVKGDNFHTEYWRRFADFENWHFWLNIIFLLAPLILLLIFIDRKRIFQILFFGFAIHALMNYLDSVAVLKGLVFHPFSLTPLMNINLSINTSFIPVTFMLTYQYCLNRNKNVYIGGIFASIGTGIVLGGFANAIDYIQLYHWMNVGFIFLFDYLQFVIAVLLVKFFMYLGEKKGRKDQMIE</sequence>
<feature type="transmembrane region" description="Helical" evidence="1">
    <location>
        <begin position="161"/>
        <end position="184"/>
    </location>
</feature>
<organism evidence="2 3">
    <name type="scientific">Niallia taxi</name>
    <dbReference type="NCBI Taxonomy" id="2499688"/>
    <lineage>
        <taxon>Bacteria</taxon>
        <taxon>Bacillati</taxon>
        <taxon>Bacillota</taxon>
        <taxon>Bacilli</taxon>
        <taxon>Bacillales</taxon>
        <taxon>Bacillaceae</taxon>
        <taxon>Niallia</taxon>
    </lineage>
</organism>
<protein>
    <submittedName>
        <fullName evidence="2">Uncharacterized protein</fullName>
    </submittedName>
</protein>
<keyword evidence="3" id="KW-1185">Reference proteome</keyword>
<feature type="transmembrane region" description="Helical" evidence="1">
    <location>
        <begin position="98"/>
        <end position="120"/>
    </location>
</feature>
<gene>
    <name evidence="2" type="ORF">EM808_04635</name>
</gene>
<feature type="transmembrane region" description="Helical" evidence="1">
    <location>
        <begin position="127"/>
        <end position="149"/>
    </location>
</feature>
<dbReference type="GeneID" id="87619721"/>
<feature type="transmembrane region" description="Helical" evidence="1">
    <location>
        <begin position="61"/>
        <end position="78"/>
    </location>
</feature>
<evidence type="ECO:0000256" key="1">
    <source>
        <dbReference type="SAM" id="Phobius"/>
    </source>
</evidence>
<keyword evidence="1" id="KW-0812">Transmembrane</keyword>
<proteinExistence type="predicted"/>
<dbReference type="EMBL" id="RZTZ01000001">
    <property type="protein sequence ID" value="RVT67765.1"/>
    <property type="molecule type" value="Genomic_DNA"/>
</dbReference>
<reference evidence="2 3" key="1">
    <citation type="submission" date="2019-01" db="EMBL/GenBank/DDBJ databases">
        <title>Bacillus sp. M5HDSG1-1, whole genome shotgun sequence.</title>
        <authorList>
            <person name="Tuo L."/>
        </authorList>
    </citation>
    <scope>NUCLEOTIDE SEQUENCE [LARGE SCALE GENOMIC DNA]</scope>
    <source>
        <strain evidence="2 3">M5HDSG1-1</strain>
    </source>
</reference>
<keyword evidence="1" id="KW-1133">Transmembrane helix</keyword>
<accession>A0A3S2TX44</accession>
<dbReference type="AlphaFoldDB" id="A0A3S2TX44"/>
<comment type="caution">
    <text evidence="2">The sequence shown here is derived from an EMBL/GenBank/DDBJ whole genome shotgun (WGS) entry which is preliminary data.</text>
</comment>
<evidence type="ECO:0000313" key="3">
    <source>
        <dbReference type="Proteomes" id="UP000288024"/>
    </source>
</evidence>
<feature type="transmembrane region" description="Helical" evidence="1">
    <location>
        <begin position="36"/>
        <end position="56"/>
    </location>
</feature>
<evidence type="ECO:0000313" key="2">
    <source>
        <dbReference type="EMBL" id="RVT67765.1"/>
    </source>
</evidence>
<dbReference type="RefSeq" id="WP_127736517.1">
    <property type="nucleotide sequence ID" value="NZ_CAJCKN010000044.1"/>
</dbReference>